<proteinExistence type="predicted"/>
<organism evidence="2 3">
    <name type="scientific">Pseudomonas lundensis</name>
    <dbReference type="NCBI Taxonomy" id="86185"/>
    <lineage>
        <taxon>Bacteria</taxon>
        <taxon>Pseudomonadati</taxon>
        <taxon>Pseudomonadota</taxon>
        <taxon>Gammaproteobacteria</taxon>
        <taxon>Pseudomonadales</taxon>
        <taxon>Pseudomonadaceae</taxon>
        <taxon>Pseudomonas</taxon>
    </lineage>
</organism>
<dbReference type="RefSeq" id="WP_097191285.1">
    <property type="nucleotide sequence ID" value="NZ_OBKZ01000003.1"/>
</dbReference>
<sequence>MGLEYRDIDVRSREHMVKEIEADIHANKLFTGKRLTEEGVKAWPELLKEAAANHSDDWLADQIRARRLMKSQEQRAKPKGGFTLAQVPHNAPETLAEGEFNRYFVRGLCLKAIEEQIPELEAYRAKHSSVPRPESEAVIGRRFAPEQLLEDIRNSPGVEPALGVPPGPNSGISVKIP</sequence>
<name>A0AAX2H1Q8_9PSED</name>
<evidence type="ECO:0000313" key="2">
    <source>
        <dbReference type="EMBL" id="SOB49227.1"/>
    </source>
</evidence>
<evidence type="ECO:0000256" key="1">
    <source>
        <dbReference type="SAM" id="MobiDB-lite"/>
    </source>
</evidence>
<dbReference type="Proteomes" id="UP000219564">
    <property type="component" value="Unassembled WGS sequence"/>
</dbReference>
<feature type="region of interest" description="Disordered" evidence="1">
    <location>
        <begin position="155"/>
        <end position="177"/>
    </location>
</feature>
<dbReference type="EMBL" id="OBKZ01000003">
    <property type="protein sequence ID" value="SOB49227.1"/>
    <property type="molecule type" value="Genomic_DNA"/>
</dbReference>
<comment type="caution">
    <text evidence="2">The sequence shown here is derived from an EMBL/GenBank/DDBJ whole genome shotgun (WGS) entry which is preliminary data.</text>
</comment>
<accession>A0AAX2H1Q8</accession>
<dbReference type="AlphaFoldDB" id="A0AAX2H1Q8"/>
<gene>
    <name evidence="2" type="ORF">PLUA15_110048</name>
</gene>
<protein>
    <submittedName>
        <fullName evidence="2">Uncharacterized protein</fullName>
    </submittedName>
</protein>
<evidence type="ECO:0000313" key="3">
    <source>
        <dbReference type="Proteomes" id="UP000219564"/>
    </source>
</evidence>
<reference evidence="2 3" key="1">
    <citation type="submission" date="2017-08" db="EMBL/GenBank/DDBJ databases">
        <authorList>
            <person name="Chaillou S."/>
        </authorList>
    </citation>
    <scope>NUCLEOTIDE SEQUENCE [LARGE SCALE GENOMIC DNA]</scope>
    <source>
        <strain evidence="2 3">MFPA15A1205</strain>
    </source>
</reference>